<name>D2W0I6_NAEGR</name>
<accession>D2W0I6</accession>
<feature type="compositionally biased region" description="Polar residues" evidence="1">
    <location>
        <begin position="127"/>
        <end position="145"/>
    </location>
</feature>
<dbReference type="Proteomes" id="UP000006671">
    <property type="component" value="Unassembled WGS sequence"/>
</dbReference>
<dbReference type="InParanoid" id="D2W0I6"/>
<protein>
    <submittedName>
        <fullName evidence="2">Predicted protein</fullName>
    </submittedName>
</protein>
<dbReference type="EMBL" id="GG738918">
    <property type="protein sequence ID" value="EFC37485.1"/>
    <property type="molecule type" value="Genomic_DNA"/>
</dbReference>
<dbReference type="GeneID" id="8861038"/>
<feature type="region of interest" description="Disordered" evidence="1">
    <location>
        <begin position="127"/>
        <end position="168"/>
    </location>
</feature>
<evidence type="ECO:0000313" key="2">
    <source>
        <dbReference type="EMBL" id="EFC37485.1"/>
    </source>
</evidence>
<dbReference type="KEGG" id="ngr:NAEGRDRAFT_53733"/>
<keyword evidence="3" id="KW-1185">Reference proteome</keyword>
<organism evidence="3">
    <name type="scientific">Naegleria gruberi</name>
    <name type="common">Amoeba</name>
    <dbReference type="NCBI Taxonomy" id="5762"/>
    <lineage>
        <taxon>Eukaryota</taxon>
        <taxon>Discoba</taxon>
        <taxon>Heterolobosea</taxon>
        <taxon>Tetramitia</taxon>
        <taxon>Eutetramitia</taxon>
        <taxon>Vahlkampfiidae</taxon>
        <taxon>Naegleria</taxon>
    </lineage>
</organism>
<sequence>MFAQHVNFFTTNNNNNNNNDTDFLSHEDAMHGWNEYQAAQRQQFTSSVASVGSEVMDEFATLFKTMDEFIFPVVVEKVGLEEHLPAAEDQQMMSLDDIYQQLRNSALSPTSSTSSASYQSQDVISTGAASSSSNKESTFDQSTFVQKKKKSSKKAKQDEEKTVNKRAKKNSADDWQYTKFSESNSYLEINTNTPEVTIAFEVYQTKRRQTVALKSDKDTMTRVCEISFQISNLDTTKTNYVSLKKRFDKEAIYGNAKPTKLSTWIRLKGTEEYLFFYCQTGKSCGVHNVVNYEFGKLETRSTHLSKYSTKCSNGFHIIRSKTD</sequence>
<evidence type="ECO:0000313" key="3">
    <source>
        <dbReference type="Proteomes" id="UP000006671"/>
    </source>
</evidence>
<gene>
    <name evidence="2" type="ORF">NAEGRDRAFT_53733</name>
</gene>
<dbReference type="AlphaFoldDB" id="D2W0I6"/>
<proteinExistence type="predicted"/>
<evidence type="ECO:0000256" key="1">
    <source>
        <dbReference type="SAM" id="MobiDB-lite"/>
    </source>
</evidence>
<dbReference type="RefSeq" id="XP_002670229.1">
    <property type="nucleotide sequence ID" value="XM_002670183.1"/>
</dbReference>
<reference evidence="2 3" key="1">
    <citation type="journal article" date="2010" name="Cell">
        <title>The genome of Naegleria gruberi illuminates early eukaryotic versatility.</title>
        <authorList>
            <person name="Fritz-Laylin L.K."/>
            <person name="Prochnik S.E."/>
            <person name="Ginger M.L."/>
            <person name="Dacks J.B."/>
            <person name="Carpenter M.L."/>
            <person name="Field M.C."/>
            <person name="Kuo A."/>
            <person name="Paredez A."/>
            <person name="Chapman J."/>
            <person name="Pham J."/>
            <person name="Shu S."/>
            <person name="Neupane R."/>
            <person name="Cipriano M."/>
            <person name="Mancuso J."/>
            <person name="Tu H."/>
            <person name="Salamov A."/>
            <person name="Lindquist E."/>
            <person name="Shapiro H."/>
            <person name="Lucas S."/>
            <person name="Grigoriev I.V."/>
            <person name="Cande W.Z."/>
            <person name="Fulton C."/>
            <person name="Rokhsar D.S."/>
            <person name="Dawson S.C."/>
        </authorList>
    </citation>
    <scope>NUCLEOTIDE SEQUENCE [LARGE SCALE GENOMIC DNA]</scope>
    <source>
        <strain evidence="2 3">NEG-M</strain>
    </source>
</reference>
<dbReference type="VEuPathDB" id="AmoebaDB:NAEGRDRAFT_53733"/>